<feature type="compositionally biased region" description="Polar residues" evidence="1">
    <location>
        <begin position="37"/>
        <end position="46"/>
    </location>
</feature>
<gene>
    <name evidence="3" type="ORF">H8698_03715</name>
</gene>
<evidence type="ECO:0000256" key="1">
    <source>
        <dbReference type="SAM" id="MobiDB-lite"/>
    </source>
</evidence>
<dbReference type="EMBL" id="JACRSU010000001">
    <property type="protein sequence ID" value="MBC8540083.1"/>
    <property type="molecule type" value="Genomic_DNA"/>
</dbReference>
<dbReference type="PROSITE" id="PS51257">
    <property type="entry name" value="PROKAR_LIPOPROTEIN"/>
    <property type="match status" value="1"/>
</dbReference>
<evidence type="ECO:0000313" key="3">
    <source>
        <dbReference type="EMBL" id="MBC8540083.1"/>
    </source>
</evidence>
<name>A0A926DJI6_9FIRM</name>
<sequence>MKKLVSILLSACLCVTALTGCGASDRSAGPAPAEAVSTETASNKTPTDGHEKILGIVADAVLPSTQEEERALCESCGLNFEDYTTWVWAESDKESAAGDAIGLILDQDCTTVIFAVKGSEQIADQFSLEHPDIQVVIADMTEFTDISEEPKKRISTGRRFLTPKPTPMAIHTKSPSNSARGFCCPTLIL</sequence>
<accession>A0A926DJI6</accession>
<feature type="region of interest" description="Disordered" evidence="1">
    <location>
        <begin position="23"/>
        <end position="49"/>
    </location>
</feature>
<keyword evidence="2" id="KW-0732">Signal</keyword>
<comment type="caution">
    <text evidence="3">The sequence shown here is derived from an EMBL/GenBank/DDBJ whole genome shotgun (WGS) entry which is preliminary data.</text>
</comment>
<proteinExistence type="predicted"/>
<dbReference type="Proteomes" id="UP000611762">
    <property type="component" value="Unassembled WGS sequence"/>
</dbReference>
<protein>
    <submittedName>
        <fullName evidence="3">Uncharacterized protein</fullName>
    </submittedName>
</protein>
<evidence type="ECO:0000256" key="2">
    <source>
        <dbReference type="SAM" id="SignalP"/>
    </source>
</evidence>
<dbReference type="AlphaFoldDB" id="A0A926DJI6"/>
<dbReference type="RefSeq" id="WP_249311215.1">
    <property type="nucleotide sequence ID" value="NZ_JACRSU010000001.1"/>
</dbReference>
<evidence type="ECO:0000313" key="4">
    <source>
        <dbReference type="Proteomes" id="UP000611762"/>
    </source>
</evidence>
<feature type="chain" id="PRO_5037437264" evidence="2">
    <location>
        <begin position="24"/>
        <end position="189"/>
    </location>
</feature>
<feature type="signal peptide" evidence="2">
    <location>
        <begin position="1"/>
        <end position="23"/>
    </location>
</feature>
<keyword evidence="4" id="KW-1185">Reference proteome</keyword>
<reference evidence="3" key="1">
    <citation type="submission" date="2020-08" db="EMBL/GenBank/DDBJ databases">
        <title>Genome public.</title>
        <authorList>
            <person name="Liu C."/>
            <person name="Sun Q."/>
        </authorList>
    </citation>
    <scope>NUCLEOTIDE SEQUENCE</scope>
    <source>
        <strain evidence="3">H8</strain>
    </source>
</reference>
<organism evidence="3 4">
    <name type="scientific">Congzhengia minquanensis</name>
    <dbReference type="NCBI Taxonomy" id="2763657"/>
    <lineage>
        <taxon>Bacteria</taxon>
        <taxon>Bacillati</taxon>
        <taxon>Bacillota</taxon>
        <taxon>Clostridia</taxon>
        <taxon>Eubacteriales</taxon>
        <taxon>Oscillospiraceae</taxon>
        <taxon>Congzhengia</taxon>
    </lineage>
</organism>